<evidence type="ECO:0000259" key="2">
    <source>
        <dbReference type="Pfam" id="PF15902"/>
    </source>
</evidence>
<dbReference type="GO" id="GO:0010411">
    <property type="term" value="P:xyloglucan metabolic process"/>
    <property type="evidence" value="ECO:0007669"/>
    <property type="project" value="TreeGrafter"/>
</dbReference>
<proteinExistence type="predicted"/>
<dbReference type="Pfam" id="PF15902">
    <property type="entry name" value="Sortilin-Vps10"/>
    <property type="match status" value="1"/>
</dbReference>
<dbReference type="AlphaFoldDB" id="A0A160VH98"/>
<sequence>MHFKNNYLRIMLVLFTGLSFTIAKEVYSESLFKALKYRNIGPFRGGRSAAVGGIPGNKFVAYFGGTGGGVWQTKNAGQTWNNLSDGFYGGSIGAVTVSEWDPNVIYVGGGEVTVRGNVSHGNGIWKSTDAGKTWEHMGLKDSRRIPRIRIHPRNPDLVYAAVLGHLFGPNDERGVFRSSDGGENWEKILYINDEVGACDLILDPNNPRIIYASTWRIKRTPYSLESGGEGSGLWKSTDGGDTWKEITKNKGLPEGMVGIIGVTVSPLNSDRVWAIIENREGGLFRSDDAGETWIKTSSDNNLRQRAWYYSRVYADTENEDLVYVLNVRFWRSKDGGKTFNSIRTPHGDHHDLWIDPQDSQHLIIADDGGGQVSFDAGATWSTYHNQPTSQFYRVDVDNQFPYRVYAGQQDNSTVSIASRTTSGGISERDYYPVGGGESAHVAPHPENPNIVYAGSYSGFLTRYNHLTGERRNITVYPDNPMGHGVKDMKYRFQWNFPIEFDPHDPNTLYVGSQHLHKTTNEGQSWEVISPDLSTNTLSMQDESGGPITKDDTGVEYYCTIFVITPSQHEKGVIWVGSDDGRVHLTRDGGKTWEDVTPSMLPEFGMVNSIDQSPHDAATAYMAVTRYKLDDFKPYLYKTSNYGKTWKLITKGIPDGAFTRVVREDTGKKGYLYAGTETGIYISFDDGKNWQSFQLNLPIVPVTDLVVKENDLVVATQGRSFWVLDDLTPLHQLSDQIAKSKTHLYIPRNTYRLPGGGGWGGPSPTSGKNPPNGVMTFYYLDEELNAEDEFTLEYMESDGDVIKTYTNKKDKKNPGPVAETKEGMNRFVWDMRYPDAKKVPNAVMWGGSHIGPKAVPGEYKVRLTLNGNVKTESFSIVKDPRINTTQADFRAQFNLLMDIRDRTTEINEKILTMRSIKKQINTLTGLMDKSGFKNDELLTAGKKLTKKLSAIEEELIQVKSKSGQDPLNYPIKLDNKIAALVRVVSSVDARPTAQSYGVLENLVSQAQTHYKKMDKVLTEDLFEFNNMVSDAAVPAVMIIPSEMSKEK</sequence>
<dbReference type="InterPro" id="IPR036278">
    <property type="entry name" value="Sialidase_sf"/>
</dbReference>
<dbReference type="GO" id="GO:0016787">
    <property type="term" value="F:hydrolase activity"/>
    <property type="evidence" value="ECO:0007669"/>
    <property type="project" value="UniProtKB-KW"/>
</dbReference>
<feature type="domain" description="Sortilin N-terminal" evidence="2">
    <location>
        <begin position="70"/>
        <end position="200"/>
    </location>
</feature>
<dbReference type="InterPro" id="IPR015943">
    <property type="entry name" value="WD40/YVTN_repeat-like_dom_sf"/>
</dbReference>
<evidence type="ECO:0000256" key="1">
    <source>
        <dbReference type="ARBA" id="ARBA00022737"/>
    </source>
</evidence>
<keyword evidence="1" id="KW-0677">Repeat</keyword>
<dbReference type="InterPro" id="IPR031778">
    <property type="entry name" value="Sortilin_N"/>
</dbReference>
<accession>A0A160VH98</accession>
<dbReference type="InterPro" id="IPR052025">
    <property type="entry name" value="Xyloglucanase_GH74"/>
</dbReference>
<dbReference type="CDD" id="cd15482">
    <property type="entry name" value="Sialidase_non-viral"/>
    <property type="match status" value="1"/>
</dbReference>
<dbReference type="PANTHER" id="PTHR43739">
    <property type="entry name" value="XYLOGLUCANASE (EUROFUNG)"/>
    <property type="match status" value="1"/>
</dbReference>
<protein>
    <submittedName>
        <fullName evidence="3">Glycosyl hydrolase, BNR repeat</fullName>
    </submittedName>
</protein>
<dbReference type="Gene3D" id="2.130.10.10">
    <property type="entry name" value="YVTN repeat-like/Quinoprotein amine dehydrogenase"/>
    <property type="match status" value="4"/>
</dbReference>
<organism evidence="3">
    <name type="scientific">hydrothermal vent metagenome</name>
    <dbReference type="NCBI Taxonomy" id="652676"/>
    <lineage>
        <taxon>unclassified sequences</taxon>
        <taxon>metagenomes</taxon>
        <taxon>ecological metagenomes</taxon>
    </lineage>
</organism>
<keyword evidence="3" id="KW-0378">Hydrolase</keyword>
<dbReference type="EMBL" id="FAXC01000369">
    <property type="protein sequence ID" value="CUV10158.1"/>
    <property type="molecule type" value="Genomic_DNA"/>
</dbReference>
<dbReference type="SUPFAM" id="SSF50939">
    <property type="entry name" value="Sialidases"/>
    <property type="match status" value="2"/>
</dbReference>
<gene>
    <name evidence="3" type="ORF">MGWOODY_Mmi183</name>
</gene>
<evidence type="ECO:0000313" key="3">
    <source>
        <dbReference type="EMBL" id="CUV10158.1"/>
    </source>
</evidence>
<name>A0A160VH98_9ZZZZ</name>
<reference evidence="3" key="1">
    <citation type="submission" date="2015-10" db="EMBL/GenBank/DDBJ databases">
        <authorList>
            <person name="Gilbert D.G."/>
        </authorList>
    </citation>
    <scope>NUCLEOTIDE SEQUENCE</scope>
</reference>
<dbReference type="PANTHER" id="PTHR43739:SF5">
    <property type="entry name" value="EXO-ALPHA-SIALIDASE"/>
    <property type="match status" value="1"/>
</dbReference>